<dbReference type="GO" id="GO:0003677">
    <property type="term" value="F:DNA binding"/>
    <property type="evidence" value="ECO:0007669"/>
    <property type="project" value="UniProtKB-KW"/>
</dbReference>
<keyword evidence="3" id="KW-1185">Reference proteome</keyword>
<dbReference type="Gene3D" id="1.10.10.10">
    <property type="entry name" value="Winged helix-like DNA-binding domain superfamily/Winged helix DNA-binding domain"/>
    <property type="match status" value="1"/>
</dbReference>
<feature type="domain" description="HTH marR-type" evidence="1">
    <location>
        <begin position="15"/>
        <end position="147"/>
    </location>
</feature>
<dbReference type="InterPro" id="IPR039422">
    <property type="entry name" value="MarR/SlyA-like"/>
</dbReference>
<accession>A0A7X0P5G1</accession>
<dbReference type="SMART" id="SM00347">
    <property type="entry name" value="HTH_MARR"/>
    <property type="match status" value="1"/>
</dbReference>
<dbReference type="SUPFAM" id="SSF46785">
    <property type="entry name" value="Winged helix' DNA-binding domain"/>
    <property type="match status" value="1"/>
</dbReference>
<dbReference type="InterPro" id="IPR036390">
    <property type="entry name" value="WH_DNA-bd_sf"/>
</dbReference>
<dbReference type="PROSITE" id="PS50995">
    <property type="entry name" value="HTH_MARR_2"/>
    <property type="match status" value="1"/>
</dbReference>
<evidence type="ECO:0000313" key="3">
    <source>
        <dbReference type="Proteomes" id="UP000565579"/>
    </source>
</evidence>
<dbReference type="Pfam" id="PF12802">
    <property type="entry name" value="MarR_2"/>
    <property type="match status" value="1"/>
</dbReference>
<dbReference type="GO" id="GO:0003700">
    <property type="term" value="F:DNA-binding transcription factor activity"/>
    <property type="evidence" value="ECO:0007669"/>
    <property type="project" value="InterPro"/>
</dbReference>
<comment type="caution">
    <text evidence="2">The sequence shown here is derived from an EMBL/GenBank/DDBJ whole genome shotgun (WGS) entry which is preliminary data.</text>
</comment>
<proteinExistence type="predicted"/>
<organism evidence="2 3">
    <name type="scientific">Nonomuraea rubra</name>
    <dbReference type="NCBI Taxonomy" id="46180"/>
    <lineage>
        <taxon>Bacteria</taxon>
        <taxon>Bacillati</taxon>
        <taxon>Actinomycetota</taxon>
        <taxon>Actinomycetes</taxon>
        <taxon>Streptosporangiales</taxon>
        <taxon>Streptosporangiaceae</taxon>
        <taxon>Nonomuraea</taxon>
    </lineage>
</organism>
<dbReference type="Proteomes" id="UP000565579">
    <property type="component" value="Unassembled WGS sequence"/>
</dbReference>
<dbReference type="PANTHER" id="PTHR33164:SF43">
    <property type="entry name" value="HTH-TYPE TRANSCRIPTIONAL REPRESSOR YETL"/>
    <property type="match status" value="1"/>
</dbReference>
<name>A0A7X0P5G1_9ACTN</name>
<dbReference type="AlphaFoldDB" id="A0A7X0P5G1"/>
<protein>
    <submittedName>
        <fullName evidence="2">DNA-binding MarR family transcriptional regulator</fullName>
    </submittedName>
</protein>
<gene>
    <name evidence="2" type="ORF">HD593_010377</name>
</gene>
<reference evidence="2 3" key="1">
    <citation type="submission" date="2020-08" db="EMBL/GenBank/DDBJ databases">
        <title>Sequencing the genomes of 1000 actinobacteria strains.</title>
        <authorList>
            <person name="Klenk H.-P."/>
        </authorList>
    </citation>
    <scope>NUCLEOTIDE SEQUENCE [LARGE SCALE GENOMIC DNA]</scope>
    <source>
        <strain evidence="2 3">DSM 43768</strain>
    </source>
</reference>
<evidence type="ECO:0000313" key="2">
    <source>
        <dbReference type="EMBL" id="MBB6555582.1"/>
    </source>
</evidence>
<sequence length="152" mass="17105">MTYEMDEQSTPEQLRALPSRMLTQVAMYSDRLAGERLGAVGARKWHYAALVALHASGPASQAELSRRTGIYRSDMVAVLNELEEHGHVERAPDPADRRRNVITMTASGRRHLERLDRLVADLQDDLLAPLTGPEREQFSALLARLWAHHSRA</sequence>
<dbReference type="PRINTS" id="PR00598">
    <property type="entry name" value="HTHMARR"/>
</dbReference>
<dbReference type="GO" id="GO:0006950">
    <property type="term" value="P:response to stress"/>
    <property type="evidence" value="ECO:0007669"/>
    <property type="project" value="TreeGrafter"/>
</dbReference>
<dbReference type="InterPro" id="IPR036388">
    <property type="entry name" value="WH-like_DNA-bd_sf"/>
</dbReference>
<dbReference type="PANTHER" id="PTHR33164">
    <property type="entry name" value="TRANSCRIPTIONAL REGULATOR, MARR FAMILY"/>
    <property type="match status" value="1"/>
</dbReference>
<dbReference type="RefSeq" id="WP_312904345.1">
    <property type="nucleotide sequence ID" value="NZ_BAAAXY010000263.1"/>
</dbReference>
<dbReference type="EMBL" id="JACHMI010000001">
    <property type="protein sequence ID" value="MBB6555582.1"/>
    <property type="molecule type" value="Genomic_DNA"/>
</dbReference>
<dbReference type="InterPro" id="IPR000835">
    <property type="entry name" value="HTH_MarR-typ"/>
</dbReference>
<keyword evidence="2" id="KW-0238">DNA-binding</keyword>
<evidence type="ECO:0000259" key="1">
    <source>
        <dbReference type="PROSITE" id="PS50995"/>
    </source>
</evidence>